<feature type="region of interest" description="Disordered" evidence="1">
    <location>
        <begin position="123"/>
        <end position="151"/>
    </location>
</feature>
<dbReference type="InParanoid" id="A0A1B7NCP0"/>
<dbReference type="EMBL" id="KV448154">
    <property type="protein sequence ID" value="OAX42564.1"/>
    <property type="molecule type" value="Genomic_DNA"/>
</dbReference>
<protein>
    <submittedName>
        <fullName evidence="2">Uncharacterized protein</fullName>
    </submittedName>
</protein>
<reference evidence="2 3" key="1">
    <citation type="submission" date="2016-06" db="EMBL/GenBank/DDBJ databases">
        <title>Comparative genomics of the ectomycorrhizal sister species Rhizopogon vinicolor and Rhizopogon vesiculosus (Basidiomycota: Boletales) reveals a divergence of the mating type B locus.</title>
        <authorList>
            <consortium name="DOE Joint Genome Institute"/>
            <person name="Mujic A.B."/>
            <person name="Kuo A."/>
            <person name="Tritt A."/>
            <person name="Lipzen A."/>
            <person name="Chen C."/>
            <person name="Johnson J."/>
            <person name="Sharma A."/>
            <person name="Barry K."/>
            <person name="Grigoriev I.V."/>
            <person name="Spatafora J.W."/>
        </authorList>
    </citation>
    <scope>NUCLEOTIDE SEQUENCE [LARGE SCALE GENOMIC DNA]</scope>
    <source>
        <strain evidence="2 3">AM-OR11-026</strain>
    </source>
</reference>
<accession>A0A1B7NCP0</accession>
<organism evidence="2 3">
    <name type="scientific">Rhizopogon vinicolor AM-OR11-026</name>
    <dbReference type="NCBI Taxonomy" id="1314800"/>
    <lineage>
        <taxon>Eukaryota</taxon>
        <taxon>Fungi</taxon>
        <taxon>Dikarya</taxon>
        <taxon>Basidiomycota</taxon>
        <taxon>Agaricomycotina</taxon>
        <taxon>Agaricomycetes</taxon>
        <taxon>Agaricomycetidae</taxon>
        <taxon>Boletales</taxon>
        <taxon>Suillineae</taxon>
        <taxon>Rhizopogonaceae</taxon>
        <taxon>Rhizopogon</taxon>
    </lineage>
</organism>
<dbReference type="AlphaFoldDB" id="A0A1B7NCP0"/>
<feature type="region of interest" description="Disordered" evidence="1">
    <location>
        <begin position="19"/>
        <end position="68"/>
    </location>
</feature>
<dbReference type="OrthoDB" id="3270420at2759"/>
<feature type="region of interest" description="Disordered" evidence="1">
    <location>
        <begin position="84"/>
        <end position="111"/>
    </location>
</feature>
<sequence length="284" mass="31877">MCPASIAASSALKAKMNAIQNGDKTRVGTQGSAKKMKEEPMLIPNQEHRQDQGRDPREGRRYSFTIDSSDEDCHDNTIEFLRRSKQRHSSLDGPRPYLTVSGDDLQGPGPRVRFHSRVRITAGMRGRRRPSDGQLSAASSISGSPCSSISAPLRSANAASSKGWGPLGQRVSILASQSYASEPSLPTGRRKIRPKVIPSESCHTSPVNEHTPLVRSPCRYSYARGYYEDDMVDEVAEREHEHQQRMIDETFGKWPGRLLNRHWWWWQVEPLVCCLCVDCTDVEE</sequence>
<gene>
    <name evidence="2" type="ORF">K503DRAFT_333836</name>
</gene>
<feature type="compositionally biased region" description="Low complexity" evidence="1">
    <location>
        <begin position="136"/>
        <end position="151"/>
    </location>
</feature>
<evidence type="ECO:0000256" key="1">
    <source>
        <dbReference type="SAM" id="MobiDB-lite"/>
    </source>
</evidence>
<feature type="compositionally biased region" description="Basic and acidic residues" evidence="1">
    <location>
        <begin position="35"/>
        <end position="61"/>
    </location>
</feature>
<feature type="compositionally biased region" description="Polar residues" evidence="1">
    <location>
        <begin position="19"/>
        <end position="32"/>
    </location>
</feature>
<evidence type="ECO:0000313" key="3">
    <source>
        <dbReference type="Proteomes" id="UP000092154"/>
    </source>
</evidence>
<dbReference type="Proteomes" id="UP000092154">
    <property type="component" value="Unassembled WGS sequence"/>
</dbReference>
<keyword evidence="3" id="KW-1185">Reference proteome</keyword>
<name>A0A1B7NCP0_9AGAM</name>
<proteinExistence type="predicted"/>
<evidence type="ECO:0000313" key="2">
    <source>
        <dbReference type="EMBL" id="OAX42564.1"/>
    </source>
</evidence>